<keyword evidence="2" id="KW-1185">Reference proteome</keyword>
<dbReference type="Pfam" id="PF05721">
    <property type="entry name" value="PhyH"/>
    <property type="match status" value="1"/>
</dbReference>
<keyword evidence="1" id="KW-0223">Dioxygenase</keyword>
<name>A0A1X6YVX1_9RHOB</name>
<dbReference type="OrthoDB" id="2553118at2"/>
<dbReference type="PANTHER" id="PTHR20883:SF14">
    <property type="entry name" value="PHYTANOYL-COA DIOXYGENASE"/>
    <property type="match status" value="1"/>
</dbReference>
<accession>A0A1X6YVX1</accession>
<dbReference type="GO" id="GO:0016706">
    <property type="term" value="F:2-oxoglutarate-dependent dioxygenase activity"/>
    <property type="evidence" value="ECO:0007669"/>
    <property type="project" value="UniProtKB-ARBA"/>
</dbReference>
<dbReference type="Proteomes" id="UP000193778">
    <property type="component" value="Unassembled WGS sequence"/>
</dbReference>
<dbReference type="Gene3D" id="2.60.120.620">
    <property type="entry name" value="q2cbj1_9rhob like domain"/>
    <property type="match status" value="1"/>
</dbReference>
<dbReference type="GO" id="GO:0005506">
    <property type="term" value="F:iron ion binding"/>
    <property type="evidence" value="ECO:0007669"/>
    <property type="project" value="UniProtKB-ARBA"/>
</dbReference>
<evidence type="ECO:0000313" key="1">
    <source>
        <dbReference type="EMBL" id="SLN32199.1"/>
    </source>
</evidence>
<dbReference type="AlphaFoldDB" id="A0A1X6YVX1"/>
<keyword evidence="1" id="KW-0560">Oxidoreductase</keyword>
<dbReference type="SUPFAM" id="SSF51197">
    <property type="entry name" value="Clavaminate synthase-like"/>
    <property type="match status" value="1"/>
</dbReference>
<protein>
    <submittedName>
        <fullName evidence="1">Phytanoyl-CoA dioxygenase (PhyH)</fullName>
    </submittedName>
</protein>
<sequence>MLTQDQILQFQTNGYLVVPDVIPSDILKAVKDEYSALLDGLYDGWYSQGLVETPPDLLDFWGKLLTAYQAGCDYFQPMDISLPGDRIMADTPFHIGPAVFDMLTADPLLDVVECIIGPELTSNPIQHVRLKPPATQLSQDEVRAHITATDWHQDRAVALEEADRTEMVTVWIAVNDATIDNGCLQVLPKTADQDILPHCARTQTGIADGFIDEHSAVPLPITAGGVVLFHPLTPHASLTNTTDAFRWSFDIRYSATGQPTGRGHFPEFVARSRTNPETVLRDWTTCKAQWEAARTRLAGLAHIDIHRWRSDSPYCA</sequence>
<reference evidence="2" key="1">
    <citation type="submission" date="2017-03" db="EMBL/GenBank/DDBJ databases">
        <authorList>
            <person name="Rodrigo-Torres L."/>
            <person name="Arahal R.D."/>
            <person name="Lucena T."/>
        </authorList>
    </citation>
    <scope>NUCLEOTIDE SEQUENCE [LARGE SCALE GENOMIC DNA]</scope>
    <source>
        <strain evidence="2">CECT 8411</strain>
    </source>
</reference>
<dbReference type="PANTHER" id="PTHR20883">
    <property type="entry name" value="PHYTANOYL-COA DIOXYGENASE DOMAIN CONTAINING 1"/>
    <property type="match status" value="1"/>
</dbReference>
<proteinExistence type="predicted"/>
<dbReference type="EMBL" id="FWFP01000003">
    <property type="protein sequence ID" value="SLN32199.1"/>
    <property type="molecule type" value="Genomic_DNA"/>
</dbReference>
<evidence type="ECO:0000313" key="2">
    <source>
        <dbReference type="Proteomes" id="UP000193778"/>
    </source>
</evidence>
<dbReference type="RefSeq" id="WP_085821885.1">
    <property type="nucleotide sequence ID" value="NZ_FWFP01000003.1"/>
</dbReference>
<gene>
    <name evidence="1" type="ORF">RUM8411_01347</name>
</gene>
<organism evidence="1 2">
    <name type="scientific">Ruegeria meonggei</name>
    <dbReference type="NCBI Taxonomy" id="1446476"/>
    <lineage>
        <taxon>Bacteria</taxon>
        <taxon>Pseudomonadati</taxon>
        <taxon>Pseudomonadota</taxon>
        <taxon>Alphaproteobacteria</taxon>
        <taxon>Rhodobacterales</taxon>
        <taxon>Roseobacteraceae</taxon>
        <taxon>Ruegeria</taxon>
    </lineage>
</organism>
<dbReference type="InterPro" id="IPR008775">
    <property type="entry name" value="Phytyl_CoA_dOase-like"/>
</dbReference>